<accession>A0A1I0G3W6</accession>
<reference evidence="6" key="1">
    <citation type="submission" date="2016-10" db="EMBL/GenBank/DDBJ databases">
        <authorList>
            <person name="Varghese N."/>
            <person name="Submissions S."/>
        </authorList>
    </citation>
    <scope>NUCLEOTIDE SEQUENCE [LARGE SCALE GENOMIC DNA]</scope>
    <source>
        <strain evidence="6">NLAE-zl-G277</strain>
    </source>
</reference>
<dbReference type="AlphaFoldDB" id="A0A1I0G3W6"/>
<dbReference type="Proteomes" id="UP000198508">
    <property type="component" value="Unassembled WGS sequence"/>
</dbReference>
<dbReference type="RefSeq" id="WP_242956314.1">
    <property type="nucleotide sequence ID" value="NZ_FOIM01000010.1"/>
</dbReference>
<proteinExistence type="predicted"/>
<evidence type="ECO:0000256" key="1">
    <source>
        <dbReference type="ARBA" id="ARBA00023015"/>
    </source>
</evidence>
<evidence type="ECO:0000313" key="5">
    <source>
        <dbReference type="EMBL" id="SET64724.1"/>
    </source>
</evidence>
<dbReference type="SMART" id="SM00342">
    <property type="entry name" value="HTH_ARAC"/>
    <property type="match status" value="1"/>
</dbReference>
<protein>
    <submittedName>
        <fullName evidence="5">AraC-type DNA-binding protein</fullName>
    </submittedName>
</protein>
<keyword evidence="6" id="KW-1185">Reference proteome</keyword>
<dbReference type="EMBL" id="FOIM01000010">
    <property type="protein sequence ID" value="SET64724.1"/>
    <property type="molecule type" value="Genomic_DNA"/>
</dbReference>
<dbReference type="PROSITE" id="PS01124">
    <property type="entry name" value="HTH_ARAC_FAMILY_2"/>
    <property type="match status" value="1"/>
</dbReference>
<name>A0A1I0G3W6_9FIRM</name>
<dbReference type="Pfam" id="PF12833">
    <property type="entry name" value="HTH_18"/>
    <property type="match status" value="1"/>
</dbReference>
<dbReference type="STRING" id="460384.SAMN05216313_11073"/>
<evidence type="ECO:0000256" key="2">
    <source>
        <dbReference type="ARBA" id="ARBA00023125"/>
    </source>
</evidence>
<feature type="domain" description="HTH araC/xylS-type" evidence="4">
    <location>
        <begin position="192"/>
        <end position="293"/>
    </location>
</feature>
<dbReference type="Gene3D" id="1.10.10.60">
    <property type="entry name" value="Homeodomain-like"/>
    <property type="match status" value="1"/>
</dbReference>
<dbReference type="PANTHER" id="PTHR46796:SF13">
    <property type="entry name" value="HTH-TYPE TRANSCRIPTIONAL ACTIVATOR RHAS"/>
    <property type="match status" value="1"/>
</dbReference>
<dbReference type="PANTHER" id="PTHR46796">
    <property type="entry name" value="HTH-TYPE TRANSCRIPTIONAL ACTIVATOR RHAS-RELATED"/>
    <property type="match status" value="1"/>
</dbReference>
<organism evidence="5 6">
    <name type="scientific">Enterocloster lavalensis</name>
    <dbReference type="NCBI Taxonomy" id="460384"/>
    <lineage>
        <taxon>Bacteria</taxon>
        <taxon>Bacillati</taxon>
        <taxon>Bacillota</taxon>
        <taxon>Clostridia</taxon>
        <taxon>Lachnospirales</taxon>
        <taxon>Lachnospiraceae</taxon>
        <taxon>Enterocloster</taxon>
    </lineage>
</organism>
<dbReference type="GO" id="GO:0003700">
    <property type="term" value="F:DNA-binding transcription factor activity"/>
    <property type="evidence" value="ECO:0007669"/>
    <property type="project" value="InterPro"/>
</dbReference>
<keyword evidence="2 5" id="KW-0238">DNA-binding</keyword>
<sequence length="298" mass="33933">MILAFDTPYRPLTSRPFLSNSTYAEYLPGEALRPYVSCFWASGVSGGEADVLEAAVPEADVPGAAGRETALLAGTVRVIPDTCMDIIIEINHTRQSISSRLCGIQDCTLMVEQGRGGDRVTKIAARFYFWSARLFLDLELGETANRVLDLELVQPGCNREFEPLFYHRSVEESISWLEGYLLERLETDRYNPNLYNSIDFLLRTGGNAVVKDICANSCVSQRQMERLFRQNIGLPIKRIASLVRYQNVWGEVVRRDRFEIMDAVHRYGYADQAHLLNDFKRFHGIWPEQARQAALAWR</sequence>
<keyword evidence="1" id="KW-0805">Transcription regulation</keyword>
<gene>
    <name evidence="5" type="ORF">SAMN05216313_11073</name>
</gene>
<evidence type="ECO:0000313" key="6">
    <source>
        <dbReference type="Proteomes" id="UP000198508"/>
    </source>
</evidence>
<dbReference type="InterPro" id="IPR018060">
    <property type="entry name" value="HTH_AraC"/>
</dbReference>
<keyword evidence="3" id="KW-0804">Transcription</keyword>
<dbReference type="GeneID" id="93279880"/>
<dbReference type="GO" id="GO:0043565">
    <property type="term" value="F:sequence-specific DNA binding"/>
    <property type="evidence" value="ECO:0007669"/>
    <property type="project" value="InterPro"/>
</dbReference>
<dbReference type="InterPro" id="IPR050204">
    <property type="entry name" value="AraC_XylS_family_regulators"/>
</dbReference>
<evidence type="ECO:0000256" key="3">
    <source>
        <dbReference type="ARBA" id="ARBA00023163"/>
    </source>
</evidence>
<evidence type="ECO:0000259" key="4">
    <source>
        <dbReference type="PROSITE" id="PS01124"/>
    </source>
</evidence>